<keyword evidence="2" id="KW-1133">Transmembrane helix</keyword>
<keyword evidence="4" id="KW-1185">Reference proteome</keyword>
<feature type="transmembrane region" description="Helical" evidence="2">
    <location>
        <begin position="65"/>
        <end position="92"/>
    </location>
</feature>
<proteinExistence type="predicted"/>
<dbReference type="Proteomes" id="UP000008311">
    <property type="component" value="Unassembled WGS sequence"/>
</dbReference>
<evidence type="ECO:0008006" key="5">
    <source>
        <dbReference type="Google" id="ProtNLM"/>
    </source>
</evidence>
<evidence type="ECO:0000313" key="4">
    <source>
        <dbReference type="Proteomes" id="UP000008311"/>
    </source>
</evidence>
<sequence length="98" mass="10408">MVTHSEVTSATAYLPTGPVYPPPPIGYPTKDGADHQQHTPAETKSKGDGFWKGGLALFSLPLATILIFTLLILCPPFAFAVLLLCAGCMLLLRDPAVD</sequence>
<evidence type="ECO:0000256" key="1">
    <source>
        <dbReference type="SAM" id="MobiDB-lite"/>
    </source>
</evidence>
<evidence type="ECO:0000256" key="2">
    <source>
        <dbReference type="SAM" id="Phobius"/>
    </source>
</evidence>
<dbReference type="InParanoid" id="B9RI40"/>
<feature type="compositionally biased region" description="Polar residues" evidence="1">
    <location>
        <begin position="1"/>
        <end position="11"/>
    </location>
</feature>
<accession>B9RI40</accession>
<name>B9RI40_RICCO</name>
<gene>
    <name evidence="3" type="ORF">RCOM_1576050</name>
</gene>
<keyword evidence="2" id="KW-0472">Membrane</keyword>
<evidence type="ECO:0000313" key="3">
    <source>
        <dbReference type="EMBL" id="EEF48812.1"/>
    </source>
</evidence>
<feature type="region of interest" description="Disordered" evidence="1">
    <location>
        <begin position="1"/>
        <end position="48"/>
    </location>
</feature>
<organism evidence="3 4">
    <name type="scientific">Ricinus communis</name>
    <name type="common">Castor bean</name>
    <dbReference type="NCBI Taxonomy" id="3988"/>
    <lineage>
        <taxon>Eukaryota</taxon>
        <taxon>Viridiplantae</taxon>
        <taxon>Streptophyta</taxon>
        <taxon>Embryophyta</taxon>
        <taxon>Tracheophyta</taxon>
        <taxon>Spermatophyta</taxon>
        <taxon>Magnoliopsida</taxon>
        <taxon>eudicotyledons</taxon>
        <taxon>Gunneridae</taxon>
        <taxon>Pentapetalae</taxon>
        <taxon>rosids</taxon>
        <taxon>fabids</taxon>
        <taxon>Malpighiales</taxon>
        <taxon>Euphorbiaceae</taxon>
        <taxon>Acalyphoideae</taxon>
        <taxon>Acalypheae</taxon>
        <taxon>Ricinus</taxon>
    </lineage>
</organism>
<dbReference type="GO" id="GO:0005886">
    <property type="term" value="C:plasma membrane"/>
    <property type="evidence" value="ECO:0000318"/>
    <property type="project" value="GO_Central"/>
</dbReference>
<keyword evidence="2" id="KW-0812">Transmembrane</keyword>
<reference evidence="4" key="1">
    <citation type="journal article" date="2010" name="Nat. Biotechnol.">
        <title>Draft genome sequence of the oilseed species Ricinus communis.</title>
        <authorList>
            <person name="Chan A.P."/>
            <person name="Crabtree J."/>
            <person name="Zhao Q."/>
            <person name="Lorenzi H."/>
            <person name="Orvis J."/>
            <person name="Puiu D."/>
            <person name="Melake-Berhan A."/>
            <person name="Jones K.M."/>
            <person name="Redman J."/>
            <person name="Chen G."/>
            <person name="Cahoon E.B."/>
            <person name="Gedil M."/>
            <person name="Stanke M."/>
            <person name="Haas B.J."/>
            <person name="Wortman J.R."/>
            <person name="Fraser-Liggett C.M."/>
            <person name="Ravel J."/>
            <person name="Rabinowicz P.D."/>
        </authorList>
    </citation>
    <scope>NUCLEOTIDE SEQUENCE [LARGE SCALE GENOMIC DNA]</scope>
    <source>
        <strain evidence="4">cv. Hale</strain>
    </source>
</reference>
<dbReference type="AlphaFoldDB" id="B9RI40"/>
<dbReference type="EMBL" id="EQ973781">
    <property type="protein sequence ID" value="EEF48812.1"/>
    <property type="molecule type" value="Genomic_DNA"/>
</dbReference>
<feature type="compositionally biased region" description="Basic and acidic residues" evidence="1">
    <location>
        <begin position="31"/>
        <end position="48"/>
    </location>
</feature>
<protein>
    <recommendedName>
        <fullName evidence="5">Transmembrane protein</fullName>
    </recommendedName>
</protein>